<dbReference type="PANTHER" id="PTHR45033">
    <property type="match status" value="1"/>
</dbReference>
<dbReference type="Pfam" id="PF08240">
    <property type="entry name" value="ADH_N"/>
    <property type="match status" value="1"/>
</dbReference>
<dbReference type="PANTHER" id="PTHR45033:SF2">
    <property type="entry name" value="ZINC-TYPE ALCOHOL DEHYDROGENASE-LIKE PROTEIN C1773.06C"/>
    <property type="match status" value="1"/>
</dbReference>
<proteinExistence type="predicted"/>
<dbReference type="Gene3D" id="3.90.180.10">
    <property type="entry name" value="Medium-chain alcohol dehydrogenases, catalytic domain"/>
    <property type="match status" value="1"/>
</dbReference>
<gene>
    <name evidence="2" type="ORF">G7Y85_04445</name>
</gene>
<dbReference type="InterPro" id="IPR013154">
    <property type="entry name" value="ADH-like_N"/>
</dbReference>
<evidence type="ECO:0000313" key="2">
    <source>
        <dbReference type="EMBL" id="NGY04003.1"/>
    </source>
</evidence>
<protein>
    <submittedName>
        <fullName evidence="2">NAD(P)-dependent alcohol dehydrogenase</fullName>
    </submittedName>
</protein>
<dbReference type="SUPFAM" id="SSF50129">
    <property type="entry name" value="GroES-like"/>
    <property type="match status" value="1"/>
</dbReference>
<dbReference type="GO" id="GO:0016491">
    <property type="term" value="F:oxidoreductase activity"/>
    <property type="evidence" value="ECO:0007669"/>
    <property type="project" value="InterPro"/>
</dbReference>
<dbReference type="AlphaFoldDB" id="A0A6M2BPM3"/>
<dbReference type="InterPro" id="IPR011032">
    <property type="entry name" value="GroES-like_sf"/>
</dbReference>
<dbReference type="CDD" id="cd08276">
    <property type="entry name" value="MDR7"/>
    <property type="match status" value="1"/>
</dbReference>
<keyword evidence="3" id="KW-1185">Reference proteome</keyword>
<dbReference type="EMBL" id="JAAMOW010000002">
    <property type="protein sequence ID" value="NGY04003.1"/>
    <property type="molecule type" value="Genomic_DNA"/>
</dbReference>
<dbReference type="InterPro" id="IPR052711">
    <property type="entry name" value="Zinc_ADH-like"/>
</dbReference>
<evidence type="ECO:0000259" key="1">
    <source>
        <dbReference type="SMART" id="SM00829"/>
    </source>
</evidence>
<dbReference type="Pfam" id="PF00107">
    <property type="entry name" value="ADH_zinc_N"/>
    <property type="match status" value="1"/>
</dbReference>
<organism evidence="2 3">
    <name type="scientific">Solimonas terrae</name>
    <dbReference type="NCBI Taxonomy" id="1396819"/>
    <lineage>
        <taxon>Bacteria</taxon>
        <taxon>Pseudomonadati</taxon>
        <taxon>Pseudomonadota</taxon>
        <taxon>Gammaproteobacteria</taxon>
        <taxon>Nevskiales</taxon>
        <taxon>Nevskiaceae</taxon>
        <taxon>Solimonas</taxon>
    </lineage>
</organism>
<dbReference type="Proteomes" id="UP000472676">
    <property type="component" value="Unassembled WGS sequence"/>
</dbReference>
<dbReference type="InterPro" id="IPR013149">
    <property type="entry name" value="ADH-like_C"/>
</dbReference>
<evidence type="ECO:0000313" key="3">
    <source>
        <dbReference type="Proteomes" id="UP000472676"/>
    </source>
</evidence>
<dbReference type="InterPro" id="IPR036291">
    <property type="entry name" value="NAD(P)-bd_dom_sf"/>
</dbReference>
<name>A0A6M2BPM3_9GAMM</name>
<sequence>MKAWSWQHYGTFDGLQPVQRPVPVPGPGEVLMRIRANSLNQRDLMAARGALPRKGRPDIVPLCDGAGEIVAIGEGVSQAAVGDRVIATYFPQWIDGPLQPAHTGQTLGSDVDGLLREYAVLPKTGLLRIPAHLDFAEAATLPCAAVTAWSALFVKGALQAGETMLTLGSGGVSLFAIQLAKASGARVIVTTSNPERGERLRALGADVVIDYRNDDWPQQVRALGGADVIVENGGGGTYVKSLGAAAWHARVAIVGLITGFHDPGGSLMPILMNDLTIRAVQVGSRADTAALLAFMESHGLRPVIDSRHSFDKPRTAYERLASGEAFGKVVIEYG</sequence>
<dbReference type="InterPro" id="IPR020843">
    <property type="entry name" value="ER"/>
</dbReference>
<dbReference type="SMART" id="SM00829">
    <property type="entry name" value="PKS_ER"/>
    <property type="match status" value="1"/>
</dbReference>
<feature type="domain" description="Enoyl reductase (ER)" evidence="1">
    <location>
        <begin position="10"/>
        <end position="331"/>
    </location>
</feature>
<dbReference type="SUPFAM" id="SSF51735">
    <property type="entry name" value="NAD(P)-binding Rossmann-fold domains"/>
    <property type="match status" value="1"/>
</dbReference>
<comment type="caution">
    <text evidence="2">The sequence shown here is derived from an EMBL/GenBank/DDBJ whole genome shotgun (WGS) entry which is preliminary data.</text>
</comment>
<accession>A0A6M2BPM3</accession>
<dbReference type="Gene3D" id="3.40.50.720">
    <property type="entry name" value="NAD(P)-binding Rossmann-like Domain"/>
    <property type="match status" value="1"/>
</dbReference>
<reference evidence="2 3" key="1">
    <citation type="journal article" date="2014" name="Int. J. Syst. Evol. Microbiol.">
        <title>Solimonas terrae sp. nov., isolated from soil.</title>
        <authorList>
            <person name="Kim S.J."/>
            <person name="Moon J.Y."/>
            <person name="Weon H.Y."/>
            <person name="Ahn J.H."/>
            <person name="Chen W.M."/>
            <person name="Kwon S.W."/>
        </authorList>
    </citation>
    <scope>NUCLEOTIDE SEQUENCE [LARGE SCALE GENOMIC DNA]</scope>
    <source>
        <strain evidence="2 3">KIS83-12</strain>
    </source>
</reference>